<dbReference type="GO" id="GO:0008270">
    <property type="term" value="F:zinc ion binding"/>
    <property type="evidence" value="ECO:0007669"/>
    <property type="project" value="UniProtKB-KW"/>
</dbReference>
<dbReference type="VEuPathDB" id="FungiDB:DD237_007424"/>
<sequence>MSTKRSRKKRSLPVGPLPPQVAWLDGISMNVTPLISWPLPFYRRVEYLLTVTCESHDSAESSTWHLVRSFDEFRFLRKRLVAALKRGHFCQAECPWLYTFLKSYYPTSHLVGSSSTQVMDRRRKTLTRSLATIRSFLISKANHVCPLVMRGVASELLEFVVGEQKQLEQNDQGEVPVWLRQLLQRWHDGDLDVNGLSSSDNTPSSDSVILKDICRLCDYTLVGHFQKQWKTDVGENRWSQFATAESFSTLSCGHRFHDECLIQKLNKAMKCPTCGHGEAIPNMTC</sequence>
<protein>
    <recommendedName>
        <fullName evidence="2">RING-type domain-containing protein</fullName>
    </recommendedName>
</protein>
<dbReference type="SUPFAM" id="SSF64268">
    <property type="entry name" value="PX domain"/>
    <property type="match status" value="1"/>
</dbReference>
<dbReference type="GO" id="GO:0035091">
    <property type="term" value="F:phosphatidylinositol binding"/>
    <property type="evidence" value="ECO:0007669"/>
    <property type="project" value="InterPro"/>
</dbReference>
<keyword evidence="1" id="KW-0863">Zinc-finger</keyword>
<dbReference type="InterPro" id="IPR001841">
    <property type="entry name" value="Znf_RING"/>
</dbReference>
<reference evidence="3 4" key="1">
    <citation type="submission" date="2018-06" db="EMBL/GenBank/DDBJ databases">
        <title>Comparative genomics of downy mildews reveals potential adaptations to biotrophy.</title>
        <authorList>
            <person name="Fletcher K."/>
            <person name="Klosterman S.J."/>
            <person name="Derevnina L."/>
            <person name="Martin F."/>
            <person name="Koike S."/>
            <person name="Reyes Chin-Wo S."/>
            <person name="Mou B."/>
            <person name="Michelmore R."/>
        </authorList>
    </citation>
    <scope>NUCLEOTIDE SEQUENCE [LARGE SCALE GENOMIC DNA]</scope>
    <source>
        <strain evidence="3 4">R13</strain>
    </source>
</reference>
<name>A0A3R7W2A1_9STRA</name>
<comment type="caution">
    <text evidence="3">The sequence shown here is derived from an EMBL/GenBank/DDBJ whole genome shotgun (WGS) entry which is preliminary data.</text>
</comment>
<evidence type="ECO:0000259" key="2">
    <source>
        <dbReference type="PROSITE" id="PS50089"/>
    </source>
</evidence>
<evidence type="ECO:0000256" key="1">
    <source>
        <dbReference type="PROSITE-ProRule" id="PRU00175"/>
    </source>
</evidence>
<evidence type="ECO:0000313" key="3">
    <source>
        <dbReference type="EMBL" id="RQM12837.1"/>
    </source>
</evidence>
<proteinExistence type="predicted"/>
<dbReference type="Gene3D" id="3.30.1520.10">
    <property type="entry name" value="Phox-like domain"/>
    <property type="match status" value="1"/>
</dbReference>
<dbReference type="EMBL" id="QKXF01000304">
    <property type="protein sequence ID" value="RQM12837.1"/>
    <property type="molecule type" value="Genomic_DNA"/>
</dbReference>
<evidence type="ECO:0000313" key="4">
    <source>
        <dbReference type="Proteomes" id="UP000286097"/>
    </source>
</evidence>
<dbReference type="SMART" id="SM00184">
    <property type="entry name" value="RING"/>
    <property type="match status" value="1"/>
</dbReference>
<feature type="domain" description="RING-type" evidence="2">
    <location>
        <begin position="214"/>
        <end position="274"/>
    </location>
</feature>
<keyword evidence="1" id="KW-0862">Zinc</keyword>
<dbReference type="PROSITE" id="PS50089">
    <property type="entry name" value="ZF_RING_2"/>
    <property type="match status" value="1"/>
</dbReference>
<dbReference type="Proteomes" id="UP000286097">
    <property type="component" value="Unassembled WGS sequence"/>
</dbReference>
<gene>
    <name evidence="3" type="ORF">DD237_007424</name>
</gene>
<accession>A0A3R7W2A1</accession>
<dbReference type="InterPro" id="IPR013083">
    <property type="entry name" value="Znf_RING/FYVE/PHD"/>
</dbReference>
<dbReference type="InterPro" id="IPR036871">
    <property type="entry name" value="PX_dom_sf"/>
</dbReference>
<dbReference type="Pfam" id="PF13923">
    <property type="entry name" value="zf-C3HC4_2"/>
    <property type="match status" value="1"/>
</dbReference>
<dbReference type="AlphaFoldDB" id="A0A3R7W2A1"/>
<dbReference type="Gene3D" id="3.30.40.10">
    <property type="entry name" value="Zinc/RING finger domain, C3HC4 (zinc finger)"/>
    <property type="match status" value="1"/>
</dbReference>
<keyword evidence="1" id="KW-0479">Metal-binding</keyword>
<dbReference type="SUPFAM" id="SSF57850">
    <property type="entry name" value="RING/U-box"/>
    <property type="match status" value="1"/>
</dbReference>
<organism evidence="3 4">
    <name type="scientific">Peronospora effusa</name>
    <dbReference type="NCBI Taxonomy" id="542832"/>
    <lineage>
        <taxon>Eukaryota</taxon>
        <taxon>Sar</taxon>
        <taxon>Stramenopiles</taxon>
        <taxon>Oomycota</taxon>
        <taxon>Peronosporomycetes</taxon>
        <taxon>Peronosporales</taxon>
        <taxon>Peronosporaceae</taxon>
        <taxon>Peronospora</taxon>
    </lineage>
</organism>